<sequence length="252" mass="27933">MTDYSAANANGLLAALTQPVWQRLTPHISRIELPLGKVLYESGDVLTHVYFPATAIVSMLYVMENGASAEIAVVGYEGVVGVSLFMGGESTPSRAVVQSAGYAYRLPAQVLKREFHLGGELQRLFLRYTQALLTQMAQTAVCNRHHSIDQQLCRWLLLSLDRLLGNELVMTQELIANMLGVRRSGVTEAALKLQQAGLIRYSRGRITVLDRPGLEHRTCECYDVVKKEYERLLINVPTVAGQSATERIISDE</sequence>
<dbReference type="Pfam" id="PF13545">
    <property type="entry name" value="HTH_Crp_2"/>
    <property type="match status" value="1"/>
</dbReference>
<evidence type="ECO:0000256" key="3">
    <source>
        <dbReference type="ARBA" id="ARBA00023163"/>
    </source>
</evidence>
<accession>A0ABV6ECI6</accession>
<keyword evidence="3" id="KW-0804">Transcription</keyword>
<dbReference type="SUPFAM" id="SSF46785">
    <property type="entry name" value="Winged helix' DNA-binding domain"/>
    <property type="match status" value="1"/>
</dbReference>
<dbReference type="Proteomes" id="UP001589792">
    <property type="component" value="Unassembled WGS sequence"/>
</dbReference>
<dbReference type="InterPro" id="IPR000595">
    <property type="entry name" value="cNMP-bd_dom"/>
</dbReference>
<dbReference type="PANTHER" id="PTHR24567:SF74">
    <property type="entry name" value="HTH-TYPE TRANSCRIPTIONAL REGULATOR ARCR"/>
    <property type="match status" value="1"/>
</dbReference>
<comment type="caution">
    <text evidence="5">The sequence shown here is derived from an EMBL/GenBank/DDBJ whole genome shotgun (WGS) entry which is preliminary data.</text>
</comment>
<dbReference type="InterPro" id="IPR018490">
    <property type="entry name" value="cNMP-bd_dom_sf"/>
</dbReference>
<keyword evidence="6" id="KW-1185">Reference proteome</keyword>
<keyword evidence="2" id="KW-0238">DNA-binding</keyword>
<dbReference type="InterPro" id="IPR014710">
    <property type="entry name" value="RmlC-like_jellyroll"/>
</dbReference>
<dbReference type="EMBL" id="JBHLXG010000008">
    <property type="protein sequence ID" value="MFC0226720.1"/>
    <property type="molecule type" value="Genomic_DNA"/>
</dbReference>
<dbReference type="RefSeq" id="WP_380674577.1">
    <property type="nucleotide sequence ID" value="NZ_CP173186.1"/>
</dbReference>
<dbReference type="InterPro" id="IPR036390">
    <property type="entry name" value="WH_DNA-bd_sf"/>
</dbReference>
<dbReference type="InterPro" id="IPR050397">
    <property type="entry name" value="Env_Response_Regulators"/>
</dbReference>
<dbReference type="InterPro" id="IPR012318">
    <property type="entry name" value="HTH_CRP"/>
</dbReference>
<dbReference type="SMART" id="SM00419">
    <property type="entry name" value="HTH_CRP"/>
    <property type="match status" value="1"/>
</dbReference>
<dbReference type="SUPFAM" id="SSF51206">
    <property type="entry name" value="cAMP-binding domain-like"/>
    <property type="match status" value="1"/>
</dbReference>
<evidence type="ECO:0000256" key="2">
    <source>
        <dbReference type="ARBA" id="ARBA00023125"/>
    </source>
</evidence>
<evidence type="ECO:0000313" key="6">
    <source>
        <dbReference type="Proteomes" id="UP001589792"/>
    </source>
</evidence>
<feature type="domain" description="HTH crp-type" evidence="4">
    <location>
        <begin position="146"/>
        <end position="212"/>
    </location>
</feature>
<dbReference type="SMART" id="SM00100">
    <property type="entry name" value="cNMP"/>
    <property type="match status" value="1"/>
</dbReference>
<dbReference type="PANTHER" id="PTHR24567">
    <property type="entry name" value="CRP FAMILY TRANSCRIPTIONAL REGULATORY PROTEIN"/>
    <property type="match status" value="1"/>
</dbReference>
<dbReference type="Pfam" id="PF00027">
    <property type="entry name" value="cNMP_binding"/>
    <property type="match status" value="1"/>
</dbReference>
<keyword evidence="1" id="KW-0805">Transcription regulation</keyword>
<protein>
    <submittedName>
        <fullName evidence="5">Crp/Fnr family transcriptional regulator</fullName>
    </submittedName>
</protein>
<reference evidence="5 6" key="1">
    <citation type="submission" date="2024-09" db="EMBL/GenBank/DDBJ databases">
        <authorList>
            <person name="Sun Q."/>
            <person name="Mori K."/>
        </authorList>
    </citation>
    <scope>NUCLEOTIDE SEQUENCE [LARGE SCALE GENOMIC DNA]</scope>
    <source>
        <strain evidence="5 6">CCM 8626</strain>
    </source>
</reference>
<proteinExistence type="predicted"/>
<name>A0ABV6ECI6_9GAMM</name>
<evidence type="ECO:0000313" key="5">
    <source>
        <dbReference type="EMBL" id="MFC0226720.1"/>
    </source>
</evidence>
<organism evidence="5 6">
    <name type="scientific">Serratia aquatilis</name>
    <dbReference type="NCBI Taxonomy" id="1737515"/>
    <lineage>
        <taxon>Bacteria</taxon>
        <taxon>Pseudomonadati</taxon>
        <taxon>Pseudomonadota</taxon>
        <taxon>Gammaproteobacteria</taxon>
        <taxon>Enterobacterales</taxon>
        <taxon>Yersiniaceae</taxon>
        <taxon>Serratia</taxon>
    </lineage>
</organism>
<evidence type="ECO:0000256" key="1">
    <source>
        <dbReference type="ARBA" id="ARBA00023015"/>
    </source>
</evidence>
<evidence type="ECO:0000259" key="4">
    <source>
        <dbReference type="PROSITE" id="PS51063"/>
    </source>
</evidence>
<dbReference type="Gene3D" id="2.60.120.10">
    <property type="entry name" value="Jelly Rolls"/>
    <property type="match status" value="1"/>
</dbReference>
<dbReference type="PROSITE" id="PS51063">
    <property type="entry name" value="HTH_CRP_2"/>
    <property type="match status" value="1"/>
</dbReference>
<gene>
    <name evidence="5" type="ORF">ACFFJ3_09450</name>
</gene>